<dbReference type="PANTHER" id="PTHR12117">
    <property type="entry name" value="HISTONE ACETYLTRANSFERASE COMPLEX"/>
    <property type="match status" value="1"/>
</dbReference>
<keyword evidence="3" id="KW-1185">Reference proteome</keyword>
<proteinExistence type="predicted"/>
<dbReference type="InterPro" id="IPR051842">
    <property type="entry name" value="uS12_prolyl_hydroxylase"/>
</dbReference>
<dbReference type="Proteomes" id="UP000321721">
    <property type="component" value="Unassembled WGS sequence"/>
</dbReference>
<dbReference type="Pfam" id="PF13640">
    <property type="entry name" value="2OG-FeII_Oxy_3"/>
    <property type="match status" value="1"/>
</dbReference>
<comment type="caution">
    <text evidence="2">The sequence shown here is derived from an EMBL/GenBank/DDBJ whole genome shotgun (WGS) entry which is preliminary data.</text>
</comment>
<dbReference type="AlphaFoldDB" id="A0A5C6RTW7"/>
<reference evidence="2 3" key="1">
    <citation type="submission" date="2019-08" db="EMBL/GenBank/DDBJ databases">
        <title>Genome of Vicingus serpentipes NCIMB 15042.</title>
        <authorList>
            <person name="Bowman J.P."/>
        </authorList>
    </citation>
    <scope>NUCLEOTIDE SEQUENCE [LARGE SCALE GENOMIC DNA]</scope>
    <source>
        <strain evidence="2 3">NCIMB 15042</strain>
    </source>
</reference>
<dbReference type="OrthoDB" id="9783171at2"/>
<evidence type="ECO:0000259" key="1">
    <source>
        <dbReference type="Pfam" id="PF13640"/>
    </source>
</evidence>
<feature type="domain" description="Prolyl 4-hydroxylase alpha subunit Fe(2+) 2OG dioxygenase" evidence="1">
    <location>
        <begin position="115"/>
        <end position="212"/>
    </location>
</feature>
<organism evidence="2 3">
    <name type="scientific">Vicingus serpentipes</name>
    <dbReference type="NCBI Taxonomy" id="1926625"/>
    <lineage>
        <taxon>Bacteria</taxon>
        <taxon>Pseudomonadati</taxon>
        <taxon>Bacteroidota</taxon>
        <taxon>Flavobacteriia</taxon>
        <taxon>Flavobacteriales</taxon>
        <taxon>Vicingaceae</taxon>
        <taxon>Vicingus</taxon>
    </lineage>
</organism>
<gene>
    <name evidence="2" type="ORF">FRY74_08530</name>
</gene>
<dbReference type="Gene3D" id="2.60.120.620">
    <property type="entry name" value="q2cbj1_9rhob like domain"/>
    <property type="match status" value="1"/>
</dbReference>
<evidence type="ECO:0000313" key="2">
    <source>
        <dbReference type="EMBL" id="TXB65459.1"/>
    </source>
</evidence>
<accession>A0A5C6RTW7</accession>
<name>A0A5C6RTW7_9FLAO</name>
<protein>
    <submittedName>
        <fullName evidence="2">2OG-Fe(II) oxygenase</fullName>
    </submittedName>
</protein>
<evidence type="ECO:0000313" key="3">
    <source>
        <dbReference type="Proteomes" id="UP000321721"/>
    </source>
</evidence>
<dbReference type="EMBL" id="VOOS01000003">
    <property type="protein sequence ID" value="TXB65459.1"/>
    <property type="molecule type" value="Genomic_DNA"/>
</dbReference>
<dbReference type="InterPro" id="IPR044862">
    <property type="entry name" value="Pro_4_hyd_alph_FE2OG_OXY"/>
</dbReference>
<sequence>MKNIINPIYLDEEKVLQLKHDFENGKPCKHVVLPNFLDEEFATSLYENFPKMDILNVKRKSLNENKNEDYHFDRFHPDFLVIKKALAHPDFIKNIETITGLTGLVTSDDALGAGVHQGSNGSYVDVHIDSNYNPMEDLWRRLNFLIYLNKEWKPEYGGDLELWDQKMTKCEATIPCDWNRAVIFLTDETTPHGYGKITVPEGETRKSFYTYYSTKPEKGFKYVDSHFKARPDDAIGKKVATSIKEPLKLNIKRLLKKLGITSLDFQDKNKKKF</sequence>
<dbReference type="PANTHER" id="PTHR12117:SF0">
    <property type="entry name" value="PROLYL 3-HYDROXYLASE OGFOD1"/>
    <property type="match status" value="1"/>
</dbReference>
<dbReference type="RefSeq" id="WP_147100508.1">
    <property type="nucleotide sequence ID" value="NZ_VOOS01000003.1"/>
</dbReference>